<comment type="similarity">
    <text evidence="1 7">Belongs to the Lgt family.</text>
</comment>
<dbReference type="SUPFAM" id="SSF103473">
    <property type="entry name" value="MFS general substrate transporter"/>
    <property type="match status" value="1"/>
</dbReference>
<dbReference type="InterPro" id="IPR036259">
    <property type="entry name" value="MFS_trans_sf"/>
</dbReference>
<evidence type="ECO:0000256" key="2">
    <source>
        <dbReference type="ARBA" id="ARBA00022475"/>
    </source>
</evidence>
<name>A0A9D1F792_9FIRM</name>
<feature type="transmembrane region" description="Helical" evidence="7">
    <location>
        <begin position="87"/>
        <end position="104"/>
    </location>
</feature>
<comment type="pathway">
    <text evidence="7">Protein modification; lipoprotein biosynthesis (diacylglyceryl transfer).</text>
</comment>
<comment type="subcellular location">
    <subcellularLocation>
        <location evidence="7">Cell membrane</location>
        <topology evidence="7">Multi-pass membrane protein</topology>
    </subcellularLocation>
</comment>
<dbReference type="GO" id="GO:0005886">
    <property type="term" value="C:plasma membrane"/>
    <property type="evidence" value="ECO:0007669"/>
    <property type="project" value="UniProtKB-SubCell"/>
</dbReference>
<sequence length="274" mass="30184">MHNDLFTIGNFTIHGYGLMIGIGIIAAYLMTEHLAKKKKMDPDPVFSLLVFGVLGGIAGAKVLYWITVLGDIIQDPSLIFRTLGDGFVVYGGIIGGILAGYIVCRVKKLGFWDYLDCATPSIALAQGFGRIGCLLAGCCYGMETDGWCAITFTNSQFAPNNVPLIPTQIFSSVFDFAHFALLYVITRRSKVSGFTSALYLIIYGVGRFIIEFFRGDMIRGSVGDLSTSQFISIFIVAFGVLLMMKKLRDKKHQQSAQESLENIEEISENIEKNH</sequence>
<reference evidence="8" key="2">
    <citation type="journal article" date="2021" name="PeerJ">
        <title>Extensive microbial diversity within the chicken gut microbiome revealed by metagenomics and culture.</title>
        <authorList>
            <person name="Gilroy R."/>
            <person name="Ravi A."/>
            <person name="Getino M."/>
            <person name="Pursley I."/>
            <person name="Horton D.L."/>
            <person name="Alikhan N.F."/>
            <person name="Baker D."/>
            <person name="Gharbi K."/>
            <person name="Hall N."/>
            <person name="Watson M."/>
            <person name="Adriaenssens E.M."/>
            <person name="Foster-Nyarko E."/>
            <person name="Jarju S."/>
            <person name="Secka A."/>
            <person name="Antonio M."/>
            <person name="Oren A."/>
            <person name="Chaudhuri R.R."/>
            <person name="La Ragione R."/>
            <person name="Hildebrand F."/>
            <person name="Pallen M.J."/>
        </authorList>
    </citation>
    <scope>NUCLEOTIDE SEQUENCE</scope>
    <source>
        <strain evidence="8">CHK178-757</strain>
    </source>
</reference>
<keyword evidence="2 7" id="KW-1003">Cell membrane</keyword>
<dbReference type="EC" id="2.5.1.145" evidence="7"/>
<keyword evidence="4 7" id="KW-0812">Transmembrane</keyword>
<feature type="transmembrane region" description="Helical" evidence="7">
    <location>
        <begin position="225"/>
        <end position="244"/>
    </location>
</feature>
<feature type="transmembrane region" description="Helical" evidence="7">
    <location>
        <begin position="43"/>
        <end position="67"/>
    </location>
</feature>
<feature type="transmembrane region" description="Helical" evidence="7">
    <location>
        <begin position="191"/>
        <end position="213"/>
    </location>
</feature>
<protein>
    <recommendedName>
        <fullName evidence="7">Phosphatidylglycerol--prolipoprotein diacylglyceryl transferase</fullName>
        <ecNumber evidence="7">2.5.1.145</ecNumber>
    </recommendedName>
</protein>
<accession>A0A9D1F792</accession>
<evidence type="ECO:0000256" key="3">
    <source>
        <dbReference type="ARBA" id="ARBA00022679"/>
    </source>
</evidence>
<proteinExistence type="inferred from homology"/>
<comment type="caution">
    <text evidence="8">The sequence shown here is derived from an EMBL/GenBank/DDBJ whole genome shotgun (WGS) entry which is preliminary data.</text>
</comment>
<dbReference type="Proteomes" id="UP000823927">
    <property type="component" value="Unassembled WGS sequence"/>
</dbReference>
<feature type="transmembrane region" description="Helical" evidence="7">
    <location>
        <begin position="13"/>
        <end position="31"/>
    </location>
</feature>
<dbReference type="NCBIfam" id="NF000778">
    <property type="entry name" value="PRK00052.3-4"/>
    <property type="match status" value="1"/>
</dbReference>
<evidence type="ECO:0000256" key="7">
    <source>
        <dbReference type="HAMAP-Rule" id="MF_01147"/>
    </source>
</evidence>
<dbReference type="InterPro" id="IPR001640">
    <property type="entry name" value="Lgt"/>
</dbReference>
<dbReference type="AlphaFoldDB" id="A0A9D1F792"/>
<evidence type="ECO:0000256" key="5">
    <source>
        <dbReference type="ARBA" id="ARBA00022989"/>
    </source>
</evidence>
<evidence type="ECO:0000313" key="8">
    <source>
        <dbReference type="EMBL" id="HIS48714.1"/>
    </source>
</evidence>
<dbReference type="NCBIfam" id="TIGR00544">
    <property type="entry name" value="lgt"/>
    <property type="match status" value="1"/>
</dbReference>
<organism evidence="8 9">
    <name type="scientific">Candidatus Scybalocola faecigallinarum</name>
    <dbReference type="NCBI Taxonomy" id="2840941"/>
    <lineage>
        <taxon>Bacteria</taxon>
        <taxon>Bacillati</taxon>
        <taxon>Bacillota</taxon>
        <taxon>Clostridia</taxon>
        <taxon>Lachnospirales</taxon>
        <taxon>Lachnospiraceae</taxon>
        <taxon>Lachnospiraceae incertae sedis</taxon>
        <taxon>Candidatus Scybalocola (ex Gilroy et al. 2021)</taxon>
    </lineage>
</organism>
<dbReference type="HAMAP" id="MF_01147">
    <property type="entry name" value="Lgt"/>
    <property type="match status" value="1"/>
</dbReference>
<gene>
    <name evidence="7" type="primary">lgt</name>
    <name evidence="8" type="ORF">IAB46_14420</name>
</gene>
<evidence type="ECO:0000256" key="6">
    <source>
        <dbReference type="ARBA" id="ARBA00023136"/>
    </source>
</evidence>
<feature type="binding site" evidence="7">
    <location>
        <position position="130"/>
    </location>
    <ligand>
        <name>a 1,2-diacyl-sn-glycero-3-phospho-(1'-sn-glycerol)</name>
        <dbReference type="ChEBI" id="CHEBI:64716"/>
    </ligand>
</feature>
<keyword evidence="3 7" id="KW-0808">Transferase</keyword>
<keyword evidence="5 7" id="KW-1133">Transmembrane helix</keyword>
<dbReference type="GO" id="GO:0008961">
    <property type="term" value="F:phosphatidylglycerol-prolipoprotein diacylglyceryl transferase activity"/>
    <property type="evidence" value="ECO:0007669"/>
    <property type="project" value="UniProtKB-UniRule"/>
</dbReference>
<dbReference type="EMBL" id="DVIT01000062">
    <property type="protein sequence ID" value="HIS48714.1"/>
    <property type="molecule type" value="Genomic_DNA"/>
</dbReference>
<comment type="function">
    <text evidence="7">Catalyzes the transfer of the diacylglyceryl group from phosphatidylglycerol to the sulfhydryl group of the N-terminal cysteine of a prolipoprotein, the first step in the formation of mature lipoproteins.</text>
</comment>
<dbReference type="PANTHER" id="PTHR30589:SF0">
    <property type="entry name" value="PHOSPHATIDYLGLYCEROL--PROLIPOPROTEIN DIACYLGLYCERYL TRANSFERASE"/>
    <property type="match status" value="1"/>
</dbReference>
<evidence type="ECO:0000256" key="1">
    <source>
        <dbReference type="ARBA" id="ARBA00007150"/>
    </source>
</evidence>
<comment type="catalytic activity">
    <reaction evidence="7">
        <text>L-cysteinyl-[prolipoprotein] + a 1,2-diacyl-sn-glycero-3-phospho-(1'-sn-glycerol) = an S-1,2-diacyl-sn-glyceryl-L-cysteinyl-[prolipoprotein] + sn-glycerol 1-phosphate + H(+)</text>
        <dbReference type="Rhea" id="RHEA:56712"/>
        <dbReference type="Rhea" id="RHEA-COMP:14679"/>
        <dbReference type="Rhea" id="RHEA-COMP:14680"/>
        <dbReference type="ChEBI" id="CHEBI:15378"/>
        <dbReference type="ChEBI" id="CHEBI:29950"/>
        <dbReference type="ChEBI" id="CHEBI:57685"/>
        <dbReference type="ChEBI" id="CHEBI:64716"/>
        <dbReference type="ChEBI" id="CHEBI:140658"/>
        <dbReference type="EC" id="2.5.1.145"/>
    </reaction>
</comment>
<dbReference type="GO" id="GO:0042158">
    <property type="term" value="P:lipoprotein biosynthetic process"/>
    <property type="evidence" value="ECO:0007669"/>
    <property type="project" value="UniProtKB-UniRule"/>
</dbReference>
<evidence type="ECO:0000313" key="9">
    <source>
        <dbReference type="Proteomes" id="UP000823927"/>
    </source>
</evidence>
<reference evidence="8" key="1">
    <citation type="submission" date="2020-10" db="EMBL/GenBank/DDBJ databases">
        <authorList>
            <person name="Gilroy R."/>
        </authorList>
    </citation>
    <scope>NUCLEOTIDE SEQUENCE</scope>
    <source>
        <strain evidence="8">CHK178-757</strain>
    </source>
</reference>
<evidence type="ECO:0000256" key="4">
    <source>
        <dbReference type="ARBA" id="ARBA00022692"/>
    </source>
</evidence>
<dbReference type="PANTHER" id="PTHR30589">
    <property type="entry name" value="PROLIPOPROTEIN DIACYLGLYCERYL TRANSFERASE"/>
    <property type="match status" value="1"/>
</dbReference>
<dbReference type="Pfam" id="PF01790">
    <property type="entry name" value="LGT"/>
    <property type="match status" value="1"/>
</dbReference>
<keyword evidence="6 7" id="KW-0472">Membrane</keyword>